<gene>
    <name evidence="2" type="primary">NCL1_16810</name>
    <name evidence="2" type="ORF">TNCV_1012841</name>
</gene>
<evidence type="ECO:0008006" key="4">
    <source>
        <dbReference type="Google" id="ProtNLM"/>
    </source>
</evidence>
<dbReference type="Proteomes" id="UP000887159">
    <property type="component" value="Unassembled WGS sequence"/>
</dbReference>
<dbReference type="SUPFAM" id="SSF46689">
    <property type="entry name" value="Homeodomain-like"/>
    <property type="match status" value="1"/>
</dbReference>
<dbReference type="AlphaFoldDB" id="A0A8X6VXI6"/>
<comment type="caution">
    <text evidence="2">The sequence shown here is derived from an EMBL/GenBank/DDBJ whole genome shotgun (WGS) entry which is preliminary data.</text>
</comment>
<name>A0A8X6VXI6_TRICX</name>
<comment type="subcellular location">
    <subcellularLocation>
        <location evidence="1">Nucleus</location>
    </subcellularLocation>
</comment>
<organism evidence="2 3">
    <name type="scientific">Trichonephila clavipes</name>
    <name type="common">Golden silk orbweaver</name>
    <name type="synonym">Nephila clavipes</name>
    <dbReference type="NCBI Taxonomy" id="2585209"/>
    <lineage>
        <taxon>Eukaryota</taxon>
        <taxon>Metazoa</taxon>
        <taxon>Ecdysozoa</taxon>
        <taxon>Arthropoda</taxon>
        <taxon>Chelicerata</taxon>
        <taxon>Arachnida</taxon>
        <taxon>Araneae</taxon>
        <taxon>Araneomorphae</taxon>
        <taxon>Entelegynae</taxon>
        <taxon>Araneoidea</taxon>
        <taxon>Nephilidae</taxon>
        <taxon>Trichonephila</taxon>
    </lineage>
</organism>
<accession>A0A8X6VXI6</accession>
<keyword evidence="3" id="KW-1185">Reference proteome</keyword>
<dbReference type="Gene3D" id="1.10.10.60">
    <property type="entry name" value="Homeodomain-like"/>
    <property type="match status" value="1"/>
</dbReference>
<reference evidence="2" key="1">
    <citation type="submission" date="2020-08" db="EMBL/GenBank/DDBJ databases">
        <title>Multicomponent nature underlies the extraordinary mechanical properties of spider dragline silk.</title>
        <authorList>
            <person name="Kono N."/>
            <person name="Nakamura H."/>
            <person name="Mori M."/>
            <person name="Yoshida Y."/>
            <person name="Ohtoshi R."/>
            <person name="Malay A.D."/>
            <person name="Moran D.A.P."/>
            <person name="Tomita M."/>
            <person name="Numata K."/>
            <person name="Arakawa K."/>
        </authorList>
    </citation>
    <scope>NUCLEOTIDE SEQUENCE</scope>
</reference>
<dbReference type="EMBL" id="BMAU01021369">
    <property type="protein sequence ID" value="GFY24235.1"/>
    <property type="molecule type" value="Genomic_DNA"/>
</dbReference>
<dbReference type="InterPro" id="IPR009057">
    <property type="entry name" value="Homeodomain-like_sf"/>
</dbReference>
<proteinExistence type="predicted"/>
<protein>
    <recommendedName>
        <fullName evidence="4">Transposase</fullName>
    </recommendedName>
</protein>
<sequence>MMEAGWSARRVARQLGRSDCVVRRCWDQWIREMSFTRRPGSGCPQQTSRREDHHIVRNAHVQPTASSAAIQAQVASSLGAPVYSRTIRRPWLKDIWDRGAHFVCRT</sequence>
<dbReference type="GO" id="GO:0005634">
    <property type="term" value="C:nucleus"/>
    <property type="evidence" value="ECO:0007669"/>
    <property type="project" value="UniProtKB-SubCell"/>
</dbReference>
<evidence type="ECO:0000313" key="3">
    <source>
        <dbReference type="Proteomes" id="UP000887159"/>
    </source>
</evidence>
<evidence type="ECO:0000313" key="2">
    <source>
        <dbReference type="EMBL" id="GFY24235.1"/>
    </source>
</evidence>
<evidence type="ECO:0000256" key="1">
    <source>
        <dbReference type="ARBA" id="ARBA00004123"/>
    </source>
</evidence>